<dbReference type="PROSITE" id="PS50014">
    <property type="entry name" value="BROMODOMAIN_2"/>
    <property type="match status" value="1"/>
</dbReference>
<gene>
    <name evidence="10" type="ORF">OKA104_LOCUS52927</name>
</gene>
<feature type="non-terminal residue" evidence="10">
    <location>
        <position position="124"/>
    </location>
</feature>
<dbReference type="Proteomes" id="UP000663881">
    <property type="component" value="Unassembled WGS sequence"/>
</dbReference>
<evidence type="ECO:0000313" key="10">
    <source>
        <dbReference type="EMBL" id="CAF4428291.1"/>
    </source>
</evidence>
<dbReference type="SMART" id="SM00297">
    <property type="entry name" value="BROMO"/>
    <property type="match status" value="1"/>
</dbReference>
<proteinExistence type="predicted"/>
<dbReference type="InterPro" id="IPR037382">
    <property type="entry name" value="Rsc/polybromo"/>
</dbReference>
<evidence type="ECO:0000256" key="1">
    <source>
        <dbReference type="ARBA" id="ARBA00004123"/>
    </source>
</evidence>
<keyword evidence="2" id="KW-0677">Repeat</keyword>
<dbReference type="GO" id="GO:0003682">
    <property type="term" value="F:chromatin binding"/>
    <property type="evidence" value="ECO:0007669"/>
    <property type="project" value="TreeGrafter"/>
</dbReference>
<evidence type="ECO:0000256" key="7">
    <source>
        <dbReference type="ARBA" id="ARBA00023242"/>
    </source>
</evidence>
<reference evidence="10" key="1">
    <citation type="submission" date="2021-02" db="EMBL/GenBank/DDBJ databases">
        <authorList>
            <person name="Nowell W R."/>
        </authorList>
    </citation>
    <scope>NUCLEOTIDE SEQUENCE</scope>
</reference>
<dbReference type="PANTHER" id="PTHR16062:SF19">
    <property type="entry name" value="PROTEIN POLYBROMO-1"/>
    <property type="match status" value="1"/>
</dbReference>
<dbReference type="PRINTS" id="PR00503">
    <property type="entry name" value="BROMODOMAIN"/>
</dbReference>
<dbReference type="SUPFAM" id="SSF47370">
    <property type="entry name" value="Bromodomain"/>
    <property type="match status" value="1"/>
</dbReference>
<keyword evidence="5 8" id="KW-0103">Bromodomain</keyword>
<dbReference type="Pfam" id="PF00439">
    <property type="entry name" value="Bromodomain"/>
    <property type="match status" value="1"/>
</dbReference>
<dbReference type="PANTHER" id="PTHR16062">
    <property type="entry name" value="SWI/SNF-RELATED"/>
    <property type="match status" value="1"/>
</dbReference>
<dbReference type="InterPro" id="IPR001487">
    <property type="entry name" value="Bromodomain"/>
</dbReference>
<keyword evidence="6" id="KW-0804">Transcription</keyword>
<feature type="non-terminal residue" evidence="10">
    <location>
        <position position="1"/>
    </location>
</feature>
<dbReference type="GO" id="GO:0016586">
    <property type="term" value="C:RSC-type complex"/>
    <property type="evidence" value="ECO:0007669"/>
    <property type="project" value="InterPro"/>
</dbReference>
<dbReference type="GO" id="GO:0006368">
    <property type="term" value="P:transcription elongation by RNA polymerase II"/>
    <property type="evidence" value="ECO:0007669"/>
    <property type="project" value="TreeGrafter"/>
</dbReference>
<dbReference type="AlphaFoldDB" id="A0A820QY99"/>
<comment type="caution">
    <text evidence="10">The sequence shown here is derived from an EMBL/GenBank/DDBJ whole genome shotgun (WGS) entry which is preliminary data.</text>
</comment>
<organism evidence="10 11">
    <name type="scientific">Adineta steineri</name>
    <dbReference type="NCBI Taxonomy" id="433720"/>
    <lineage>
        <taxon>Eukaryota</taxon>
        <taxon>Metazoa</taxon>
        <taxon>Spiralia</taxon>
        <taxon>Gnathifera</taxon>
        <taxon>Rotifera</taxon>
        <taxon>Eurotatoria</taxon>
        <taxon>Bdelloidea</taxon>
        <taxon>Adinetida</taxon>
        <taxon>Adinetidae</taxon>
        <taxon>Adineta</taxon>
    </lineage>
</organism>
<accession>A0A820QY99</accession>
<dbReference type="GO" id="GO:0006338">
    <property type="term" value="P:chromatin remodeling"/>
    <property type="evidence" value="ECO:0007669"/>
    <property type="project" value="InterPro"/>
</dbReference>
<evidence type="ECO:0000313" key="11">
    <source>
        <dbReference type="Proteomes" id="UP000663881"/>
    </source>
</evidence>
<protein>
    <recommendedName>
        <fullName evidence="9">Bromo domain-containing protein</fullName>
    </recommendedName>
</protein>
<feature type="domain" description="Bromo" evidence="9">
    <location>
        <begin position="34"/>
        <end position="100"/>
    </location>
</feature>
<evidence type="ECO:0000256" key="2">
    <source>
        <dbReference type="ARBA" id="ARBA00022737"/>
    </source>
</evidence>
<sequence>TISNQGITKKSSNLPSYKTLNNIIQIIKNYSDHHGRTLSTAFLALPSKIDYPDYYEIIQRPIDLKRIESRQYISINELSNDLQLMFDNACLYNEPGSTIYRDALSLQNVFLNQRKKFLNTQLNV</sequence>
<evidence type="ECO:0000256" key="8">
    <source>
        <dbReference type="PROSITE-ProRule" id="PRU00035"/>
    </source>
</evidence>
<evidence type="ECO:0000256" key="3">
    <source>
        <dbReference type="ARBA" id="ARBA00022853"/>
    </source>
</evidence>
<dbReference type="InterPro" id="IPR036427">
    <property type="entry name" value="Bromodomain-like_sf"/>
</dbReference>
<keyword evidence="3" id="KW-0156">Chromatin regulator</keyword>
<evidence type="ECO:0000256" key="6">
    <source>
        <dbReference type="ARBA" id="ARBA00023163"/>
    </source>
</evidence>
<keyword evidence="4" id="KW-0805">Transcription regulation</keyword>
<evidence type="ECO:0000256" key="5">
    <source>
        <dbReference type="ARBA" id="ARBA00023117"/>
    </source>
</evidence>
<dbReference type="EMBL" id="CAJOAY010031809">
    <property type="protein sequence ID" value="CAF4428291.1"/>
    <property type="molecule type" value="Genomic_DNA"/>
</dbReference>
<evidence type="ECO:0000259" key="9">
    <source>
        <dbReference type="PROSITE" id="PS50014"/>
    </source>
</evidence>
<name>A0A820QY99_9BILA</name>
<keyword evidence="7" id="KW-0539">Nucleus</keyword>
<comment type="subcellular location">
    <subcellularLocation>
        <location evidence="1">Nucleus</location>
    </subcellularLocation>
</comment>
<dbReference type="Gene3D" id="1.20.920.10">
    <property type="entry name" value="Bromodomain-like"/>
    <property type="match status" value="1"/>
</dbReference>
<evidence type="ECO:0000256" key="4">
    <source>
        <dbReference type="ARBA" id="ARBA00023015"/>
    </source>
</evidence>